<evidence type="ECO:0000313" key="2">
    <source>
        <dbReference type="EMBL" id="SVD87806.1"/>
    </source>
</evidence>
<organism evidence="2">
    <name type="scientific">marine metagenome</name>
    <dbReference type="NCBI Taxonomy" id="408172"/>
    <lineage>
        <taxon>unclassified sequences</taxon>
        <taxon>metagenomes</taxon>
        <taxon>ecological metagenomes</taxon>
    </lineage>
</organism>
<evidence type="ECO:0000256" key="1">
    <source>
        <dbReference type="SAM" id="Phobius"/>
    </source>
</evidence>
<name>A0A382YWZ9_9ZZZZ</name>
<dbReference type="EMBL" id="UINC01179228">
    <property type="protein sequence ID" value="SVD87806.1"/>
    <property type="molecule type" value="Genomic_DNA"/>
</dbReference>
<keyword evidence="1" id="KW-0812">Transmembrane</keyword>
<proteinExistence type="predicted"/>
<gene>
    <name evidence="2" type="ORF">METZ01_LOCUS440660</name>
</gene>
<keyword evidence="1" id="KW-1133">Transmembrane helix</keyword>
<keyword evidence="1" id="KW-0472">Membrane</keyword>
<accession>A0A382YWZ9</accession>
<feature type="transmembrane region" description="Helical" evidence="1">
    <location>
        <begin position="35"/>
        <end position="56"/>
    </location>
</feature>
<dbReference type="AlphaFoldDB" id="A0A382YWZ9"/>
<protein>
    <submittedName>
        <fullName evidence="2">Uncharacterized protein</fullName>
    </submittedName>
</protein>
<reference evidence="2" key="1">
    <citation type="submission" date="2018-05" db="EMBL/GenBank/DDBJ databases">
        <authorList>
            <person name="Lanie J.A."/>
            <person name="Ng W.-L."/>
            <person name="Kazmierczak K.M."/>
            <person name="Andrzejewski T.M."/>
            <person name="Davidsen T.M."/>
            <person name="Wayne K.J."/>
            <person name="Tettelin H."/>
            <person name="Glass J.I."/>
            <person name="Rusch D."/>
            <person name="Podicherti R."/>
            <person name="Tsui H.-C.T."/>
            <person name="Winkler M.E."/>
        </authorList>
    </citation>
    <scope>NUCLEOTIDE SEQUENCE</scope>
</reference>
<sequence length="66" mass="7329">MIKWKIRLAGLILMVVGGYLFVLSVRDISSEWPQIFVGLLSVFCTALGFGLLLMPLEDRTPPPDPP</sequence>
<feature type="transmembrane region" description="Helical" evidence="1">
    <location>
        <begin position="6"/>
        <end position="23"/>
    </location>
</feature>